<name>A0A0D7BVE0_9AGAR</name>
<dbReference type="Proteomes" id="UP000054007">
    <property type="component" value="Unassembled WGS sequence"/>
</dbReference>
<sequence length="245" mass="27215">MSNAAATPSSATRTTTRPRPASLRLDYPGISDPRALVGKVLTSVYRSPTHPALTLNFDDNTSYQASNRHRLHETTHIPSSSYSQPLATPAVLVDGYHPTQPGVPKAIHCDPNFQAILDQCKKEGSEGHIALTIVDCAIITLSDKAFEHKRGRTGHPETKGSQWNQSHLGIAFKFAGQSPKWHCVWAMLEDIDSIDGACVFRSYDDVYLKELLRSARKPKNRRDSQSPTKSSHPPRKRRALPQAWE</sequence>
<keyword evidence="3" id="KW-1185">Reference proteome</keyword>
<proteinExistence type="predicted"/>
<dbReference type="EMBL" id="KN880431">
    <property type="protein sequence ID" value="KIY74387.1"/>
    <property type="molecule type" value="Genomic_DNA"/>
</dbReference>
<organism evidence="2 3">
    <name type="scientific">Cylindrobasidium torrendii FP15055 ss-10</name>
    <dbReference type="NCBI Taxonomy" id="1314674"/>
    <lineage>
        <taxon>Eukaryota</taxon>
        <taxon>Fungi</taxon>
        <taxon>Dikarya</taxon>
        <taxon>Basidiomycota</taxon>
        <taxon>Agaricomycotina</taxon>
        <taxon>Agaricomycetes</taxon>
        <taxon>Agaricomycetidae</taxon>
        <taxon>Agaricales</taxon>
        <taxon>Marasmiineae</taxon>
        <taxon>Physalacriaceae</taxon>
        <taxon>Cylindrobasidium</taxon>
    </lineage>
</organism>
<protein>
    <submittedName>
        <fullName evidence="2">Uncharacterized protein</fullName>
    </submittedName>
</protein>
<reference evidence="2 3" key="1">
    <citation type="journal article" date="2015" name="Fungal Genet. Biol.">
        <title>Evolution of novel wood decay mechanisms in Agaricales revealed by the genome sequences of Fistulina hepatica and Cylindrobasidium torrendii.</title>
        <authorList>
            <person name="Floudas D."/>
            <person name="Held B.W."/>
            <person name="Riley R."/>
            <person name="Nagy L.G."/>
            <person name="Koehler G."/>
            <person name="Ransdell A.S."/>
            <person name="Younus H."/>
            <person name="Chow J."/>
            <person name="Chiniquy J."/>
            <person name="Lipzen A."/>
            <person name="Tritt A."/>
            <person name="Sun H."/>
            <person name="Haridas S."/>
            <person name="LaButti K."/>
            <person name="Ohm R.A."/>
            <person name="Kues U."/>
            <person name="Blanchette R.A."/>
            <person name="Grigoriev I.V."/>
            <person name="Minto R.E."/>
            <person name="Hibbett D.S."/>
        </authorList>
    </citation>
    <scope>NUCLEOTIDE SEQUENCE [LARGE SCALE GENOMIC DNA]</scope>
    <source>
        <strain evidence="2 3">FP15055 ss-10</strain>
    </source>
</reference>
<feature type="region of interest" description="Disordered" evidence="1">
    <location>
        <begin position="1"/>
        <end position="28"/>
    </location>
</feature>
<feature type="region of interest" description="Disordered" evidence="1">
    <location>
        <begin position="216"/>
        <end position="245"/>
    </location>
</feature>
<evidence type="ECO:0000313" key="2">
    <source>
        <dbReference type="EMBL" id="KIY74387.1"/>
    </source>
</evidence>
<gene>
    <name evidence="2" type="ORF">CYLTODRAFT_406015</name>
</gene>
<feature type="compositionally biased region" description="Low complexity" evidence="1">
    <location>
        <begin position="1"/>
        <end position="22"/>
    </location>
</feature>
<accession>A0A0D7BVE0</accession>
<evidence type="ECO:0000313" key="3">
    <source>
        <dbReference type="Proteomes" id="UP000054007"/>
    </source>
</evidence>
<dbReference type="OrthoDB" id="3197787at2759"/>
<dbReference type="AlphaFoldDB" id="A0A0D7BVE0"/>
<evidence type="ECO:0000256" key="1">
    <source>
        <dbReference type="SAM" id="MobiDB-lite"/>
    </source>
</evidence>